<dbReference type="Pfam" id="PF02441">
    <property type="entry name" value="Flavoprotein"/>
    <property type="match status" value="1"/>
</dbReference>
<evidence type="ECO:0000313" key="2">
    <source>
        <dbReference type="EMBL" id="OLS03264.1"/>
    </source>
</evidence>
<accession>A0A1U7M7F4</accession>
<dbReference type="Proteomes" id="UP000186112">
    <property type="component" value="Unassembled WGS sequence"/>
</dbReference>
<evidence type="ECO:0000259" key="1">
    <source>
        <dbReference type="Pfam" id="PF02441"/>
    </source>
</evidence>
<gene>
    <name evidence="2" type="primary">dpaB</name>
    <name evidence="2" type="ORF">TICRE_06920</name>
</gene>
<dbReference type="NCBIfam" id="NF006161">
    <property type="entry name" value="PRK08305.1"/>
    <property type="match status" value="1"/>
</dbReference>
<organism evidence="2 3">
    <name type="scientific">Tissierella creatinophila DSM 6911</name>
    <dbReference type="NCBI Taxonomy" id="1123403"/>
    <lineage>
        <taxon>Bacteria</taxon>
        <taxon>Bacillati</taxon>
        <taxon>Bacillota</taxon>
        <taxon>Tissierellia</taxon>
        <taxon>Tissierellales</taxon>
        <taxon>Tissierellaceae</taxon>
        <taxon>Tissierella</taxon>
    </lineage>
</organism>
<dbReference type="PIRSF" id="PIRSF001390">
    <property type="entry name" value="Dipicolinate_synth_subunit_B"/>
    <property type="match status" value="1"/>
</dbReference>
<dbReference type="RefSeq" id="WP_075725173.1">
    <property type="nucleotide sequence ID" value="NZ_LTDM01000010.1"/>
</dbReference>
<reference evidence="2 3" key="1">
    <citation type="submission" date="2016-02" db="EMBL/GenBank/DDBJ databases">
        <title>Genome sequence of Tissierella creatinophila DSM 6911.</title>
        <authorList>
            <person name="Poehlein A."/>
            <person name="Daniel R."/>
        </authorList>
    </citation>
    <scope>NUCLEOTIDE SEQUENCE [LARGE SCALE GENOMIC DNA]</scope>
    <source>
        <strain evidence="2 3">DSM 6911</strain>
    </source>
</reference>
<protein>
    <submittedName>
        <fullName evidence="2">Dipicolinate synthase subunit B</fullName>
        <ecNumber evidence="2">1.3.1.-</ecNumber>
    </submittedName>
</protein>
<evidence type="ECO:0000313" key="3">
    <source>
        <dbReference type="Proteomes" id="UP000186112"/>
    </source>
</evidence>
<dbReference type="EMBL" id="LTDM01000010">
    <property type="protein sequence ID" value="OLS03264.1"/>
    <property type="molecule type" value="Genomic_DNA"/>
</dbReference>
<comment type="caution">
    <text evidence="2">The sequence shown here is derived from an EMBL/GenBank/DDBJ whole genome shotgun (WGS) entry which is preliminary data.</text>
</comment>
<dbReference type="InterPro" id="IPR014214">
    <property type="entry name" value="Dipicolinic_acid_synth_B"/>
</dbReference>
<dbReference type="GO" id="GO:0016491">
    <property type="term" value="F:oxidoreductase activity"/>
    <property type="evidence" value="ECO:0007669"/>
    <property type="project" value="UniProtKB-KW"/>
</dbReference>
<keyword evidence="2" id="KW-0560">Oxidoreductase</keyword>
<dbReference type="EC" id="1.3.1.-" evidence="2"/>
<dbReference type="InterPro" id="IPR036551">
    <property type="entry name" value="Flavin_trans-like"/>
</dbReference>
<dbReference type="InterPro" id="IPR003382">
    <property type="entry name" value="Flavoprotein"/>
</dbReference>
<feature type="domain" description="Flavoprotein" evidence="1">
    <location>
        <begin position="7"/>
        <end position="167"/>
    </location>
</feature>
<dbReference type="Gene3D" id="3.40.50.1950">
    <property type="entry name" value="Flavin prenyltransferase-like"/>
    <property type="match status" value="1"/>
</dbReference>
<sequence length="192" mass="20827">MKLEGIKIGIAITGSFCSFEKAYKGMESLVKEGADIYPMMSAIAYKTDTKFGLSKEWNEKFEKLTGKEILNTIEGVEPIGPTGYLDIIVVAPCTGNTIAKMANGITDTSVTMACKAHLRNEKPVVVAMSTNDGLGATAKNLATLLNKKNVYFVPFKQDDPAKKPNSLACDFELIKDTVIMALEGKQIQPVIL</sequence>
<dbReference type="AlphaFoldDB" id="A0A1U7M7F4"/>
<keyword evidence="3" id="KW-1185">Reference proteome</keyword>
<dbReference type="NCBIfam" id="TIGR02852">
    <property type="entry name" value="spore_dpaB"/>
    <property type="match status" value="1"/>
</dbReference>
<dbReference type="SUPFAM" id="SSF52507">
    <property type="entry name" value="Homo-oligomeric flavin-containing Cys decarboxylases, HFCD"/>
    <property type="match status" value="1"/>
</dbReference>
<proteinExistence type="predicted"/>
<name>A0A1U7M7F4_TISCR</name>
<dbReference type="OrthoDB" id="9792688at2"/>